<organism evidence="2 3">
    <name type="scientific">Thyridium curvatum</name>
    <dbReference type="NCBI Taxonomy" id="1093900"/>
    <lineage>
        <taxon>Eukaryota</taxon>
        <taxon>Fungi</taxon>
        <taxon>Dikarya</taxon>
        <taxon>Ascomycota</taxon>
        <taxon>Pezizomycotina</taxon>
        <taxon>Sordariomycetes</taxon>
        <taxon>Sordariomycetidae</taxon>
        <taxon>Thyridiales</taxon>
        <taxon>Thyridiaceae</taxon>
        <taxon>Thyridium</taxon>
    </lineage>
</organism>
<dbReference type="RefSeq" id="XP_030999785.1">
    <property type="nucleotide sequence ID" value="XM_031134618.1"/>
</dbReference>
<reference evidence="2 3" key="1">
    <citation type="submission" date="2019-06" db="EMBL/GenBank/DDBJ databases">
        <title>Draft genome sequence of the filamentous fungus Phialemoniopsis curvata isolated from diesel fuel.</title>
        <authorList>
            <person name="Varaljay V.A."/>
            <person name="Lyon W.J."/>
            <person name="Crouch A.L."/>
            <person name="Drake C.E."/>
            <person name="Hollomon J.M."/>
            <person name="Nadeau L.J."/>
            <person name="Nunn H.S."/>
            <person name="Stevenson B.S."/>
            <person name="Bojanowski C.L."/>
            <person name="Crookes-Goodson W.J."/>
        </authorList>
    </citation>
    <scope>NUCLEOTIDE SEQUENCE [LARGE SCALE GENOMIC DNA]</scope>
    <source>
        <strain evidence="2 3">D216</strain>
    </source>
</reference>
<evidence type="ECO:0000313" key="2">
    <source>
        <dbReference type="EMBL" id="TPX18074.1"/>
    </source>
</evidence>
<feature type="compositionally biased region" description="Low complexity" evidence="1">
    <location>
        <begin position="39"/>
        <end position="61"/>
    </location>
</feature>
<sequence length="440" mass="47708">MDTPTATTPSPSHNIHTPPTPKHGYSDSWEPFSPRKSARLSSQQQQTSTARTPSPTSSSKRQPQHPRSPQSSRRDFNAMSPAASPKKKRFPAVDSIRRASGQLTAESTANAAASLGLHGKTESRQNRAANAGMLPTPSKTPARKQTSAQNEANIAAIARNLFHGEEDVIPDHSTPTASKKKRAKKYTGFSLDSFTAIEEEEPIQIFTDTRERIPEVDKSLDNPFYGHGAAPAPEPSKRRSKRNHVSIPGEGAQSVDEAVHRDDGLVYVFRGKKIFRKFGDEAEGAESDVATEEAIESSQPKRFTRSSIKPRLLFPTKGKAPEELDEEEAATDIEEDQVQDEQEELPQTPAKLATKFPGTPEAPKFAPVSPPSTMRATRSGHKAADDLTPVKATRGGSSKRSPFDGWRRSKSSTGGAGQKRAAADLGSVAPAKRARTSHTL</sequence>
<protein>
    <submittedName>
        <fullName evidence="2">Uncharacterized protein</fullName>
    </submittedName>
</protein>
<dbReference type="STRING" id="1093900.A0A507BH08"/>
<feature type="compositionally biased region" description="Basic and acidic residues" evidence="1">
    <location>
        <begin position="208"/>
        <end position="220"/>
    </location>
</feature>
<comment type="caution">
    <text evidence="2">The sequence shown here is derived from an EMBL/GenBank/DDBJ whole genome shotgun (WGS) entry which is preliminary data.</text>
</comment>
<gene>
    <name evidence="2" type="ORF">E0L32_011844</name>
</gene>
<keyword evidence="3" id="KW-1185">Reference proteome</keyword>
<feature type="compositionally biased region" description="Acidic residues" evidence="1">
    <location>
        <begin position="323"/>
        <end position="344"/>
    </location>
</feature>
<dbReference type="Proteomes" id="UP000319257">
    <property type="component" value="Unassembled WGS sequence"/>
</dbReference>
<accession>A0A507BH08</accession>
<evidence type="ECO:0000256" key="1">
    <source>
        <dbReference type="SAM" id="MobiDB-lite"/>
    </source>
</evidence>
<evidence type="ECO:0000313" key="3">
    <source>
        <dbReference type="Proteomes" id="UP000319257"/>
    </source>
</evidence>
<feature type="region of interest" description="Disordered" evidence="1">
    <location>
        <begin position="205"/>
        <end position="256"/>
    </location>
</feature>
<dbReference type="GeneID" id="41979291"/>
<feature type="compositionally biased region" description="Polar residues" evidence="1">
    <location>
        <begin position="1"/>
        <end position="17"/>
    </location>
</feature>
<feature type="region of interest" description="Disordered" evidence="1">
    <location>
        <begin position="1"/>
        <end position="151"/>
    </location>
</feature>
<name>A0A507BH08_9PEZI</name>
<feature type="region of interest" description="Disordered" evidence="1">
    <location>
        <begin position="163"/>
        <end position="184"/>
    </location>
</feature>
<feature type="compositionally biased region" description="Polar residues" evidence="1">
    <location>
        <begin position="137"/>
        <end position="151"/>
    </location>
</feature>
<dbReference type="InParanoid" id="A0A507BH08"/>
<dbReference type="AlphaFoldDB" id="A0A507BH08"/>
<feature type="compositionally biased region" description="Polar residues" evidence="1">
    <location>
        <begin position="296"/>
        <end position="307"/>
    </location>
</feature>
<feature type="region of interest" description="Disordered" evidence="1">
    <location>
        <begin position="281"/>
        <end position="440"/>
    </location>
</feature>
<feature type="compositionally biased region" description="Polar residues" evidence="1">
    <location>
        <begin position="101"/>
        <end position="111"/>
    </location>
</feature>
<dbReference type="EMBL" id="SKBQ01000121">
    <property type="protein sequence ID" value="TPX18074.1"/>
    <property type="molecule type" value="Genomic_DNA"/>
</dbReference>
<dbReference type="OrthoDB" id="5398515at2759"/>
<feature type="compositionally biased region" description="Acidic residues" evidence="1">
    <location>
        <begin position="281"/>
        <end position="295"/>
    </location>
</feature>
<proteinExistence type="predicted"/>